<evidence type="ECO:0000256" key="1">
    <source>
        <dbReference type="ARBA" id="ARBA00005051"/>
    </source>
</evidence>
<evidence type="ECO:0000256" key="2">
    <source>
        <dbReference type="ARBA" id="ARBA00005810"/>
    </source>
</evidence>
<keyword evidence="15" id="KW-1185">Reference proteome</keyword>
<evidence type="ECO:0000256" key="6">
    <source>
        <dbReference type="ARBA" id="ARBA00022741"/>
    </source>
</evidence>
<evidence type="ECO:0000256" key="9">
    <source>
        <dbReference type="ARBA" id="ARBA00022909"/>
    </source>
</evidence>
<keyword evidence="5 14" id="KW-0808">Transferase</keyword>
<gene>
    <name evidence="14" type="primary">folK</name>
    <name evidence="14" type="ORF">D0Y50_17330</name>
</gene>
<dbReference type="KEGG" id="salm:D0Y50_17330"/>
<keyword evidence="9" id="KW-0289">Folate biosynthesis</keyword>
<dbReference type="OrthoDB" id="9808041at2"/>
<dbReference type="UniPathway" id="UPA00077">
    <property type="reaction ID" value="UER00155"/>
</dbReference>
<organism evidence="14 15">
    <name type="scientific">Salinimonas sediminis</name>
    <dbReference type="NCBI Taxonomy" id="2303538"/>
    <lineage>
        <taxon>Bacteria</taxon>
        <taxon>Pseudomonadati</taxon>
        <taxon>Pseudomonadota</taxon>
        <taxon>Gammaproteobacteria</taxon>
        <taxon>Alteromonadales</taxon>
        <taxon>Alteromonadaceae</taxon>
        <taxon>Alteromonas/Salinimonas group</taxon>
        <taxon>Salinimonas</taxon>
    </lineage>
</organism>
<evidence type="ECO:0000256" key="12">
    <source>
        <dbReference type="ARBA" id="ARBA00033413"/>
    </source>
</evidence>
<keyword evidence="7 14" id="KW-0418">Kinase</keyword>
<dbReference type="EMBL" id="CP031769">
    <property type="protein sequence ID" value="AXR07961.1"/>
    <property type="molecule type" value="Genomic_DNA"/>
</dbReference>
<dbReference type="AlphaFoldDB" id="A0A346NR04"/>
<evidence type="ECO:0000256" key="8">
    <source>
        <dbReference type="ARBA" id="ARBA00022840"/>
    </source>
</evidence>
<protein>
    <recommendedName>
        <fullName evidence="4">2-amino-4-hydroxy-6-hydroxymethyldihydropteridine pyrophosphokinase</fullName>
        <ecNumber evidence="3">2.7.6.3</ecNumber>
    </recommendedName>
    <alternativeName>
        <fullName evidence="11">6-hydroxymethyl-7,8-dihydropterin pyrophosphokinase</fullName>
    </alternativeName>
    <alternativeName>
        <fullName evidence="12">7,8-dihydro-6-hydroxymethylpterin-pyrophosphokinase</fullName>
    </alternativeName>
</protein>
<dbReference type="Pfam" id="PF01288">
    <property type="entry name" value="HPPK"/>
    <property type="match status" value="1"/>
</dbReference>
<evidence type="ECO:0000259" key="13">
    <source>
        <dbReference type="PROSITE" id="PS00794"/>
    </source>
</evidence>
<dbReference type="GO" id="GO:0003848">
    <property type="term" value="F:2-amino-4-hydroxy-6-hydroxymethyldihydropteridine diphosphokinase activity"/>
    <property type="evidence" value="ECO:0007669"/>
    <property type="project" value="UniProtKB-EC"/>
</dbReference>
<keyword evidence="6" id="KW-0547">Nucleotide-binding</keyword>
<evidence type="ECO:0000256" key="7">
    <source>
        <dbReference type="ARBA" id="ARBA00022777"/>
    </source>
</evidence>
<dbReference type="PANTHER" id="PTHR43071">
    <property type="entry name" value="2-AMINO-4-HYDROXY-6-HYDROXYMETHYLDIHYDROPTERIDINE PYROPHOSPHOKINASE"/>
    <property type="match status" value="1"/>
</dbReference>
<feature type="domain" description="7,8-dihydro-6-hydroxymethylpterin-pyrophosphokinase" evidence="13">
    <location>
        <begin position="91"/>
        <end position="102"/>
    </location>
</feature>
<evidence type="ECO:0000256" key="5">
    <source>
        <dbReference type="ARBA" id="ARBA00022679"/>
    </source>
</evidence>
<evidence type="ECO:0000256" key="11">
    <source>
        <dbReference type="ARBA" id="ARBA00029766"/>
    </source>
</evidence>
<proteinExistence type="inferred from homology"/>
<evidence type="ECO:0000256" key="10">
    <source>
        <dbReference type="ARBA" id="ARBA00029409"/>
    </source>
</evidence>
<dbReference type="GO" id="GO:0046656">
    <property type="term" value="P:folic acid biosynthetic process"/>
    <property type="evidence" value="ECO:0007669"/>
    <property type="project" value="UniProtKB-KW"/>
</dbReference>
<dbReference type="EC" id="2.7.6.3" evidence="3"/>
<comment type="pathway">
    <text evidence="1">Cofactor biosynthesis; tetrahydrofolate biosynthesis; 2-amino-4-hydroxy-6-hydroxymethyl-7,8-dihydropteridine diphosphate from 7,8-dihydroneopterin triphosphate: step 4/4.</text>
</comment>
<comment type="function">
    <text evidence="10">Catalyzes the transfer of pyrophosphate from adenosine triphosphate (ATP) to 6-hydroxymethyl-7,8-dihydropterin, an enzymatic step in folate biosynthesis pathway.</text>
</comment>
<keyword evidence="8" id="KW-0067">ATP-binding</keyword>
<reference evidence="14 15" key="1">
    <citation type="submission" date="2018-08" db="EMBL/GenBank/DDBJ databases">
        <title>Salinimonas sediminis sp. nov., a piezophilic bacterium isolated from a deep-sea sediment sample from the New Britain Trench.</title>
        <authorList>
            <person name="Cao J."/>
        </authorList>
    </citation>
    <scope>NUCLEOTIDE SEQUENCE [LARGE SCALE GENOMIC DNA]</scope>
    <source>
        <strain evidence="14 15">N102</strain>
    </source>
</reference>
<evidence type="ECO:0000313" key="14">
    <source>
        <dbReference type="EMBL" id="AXR07961.1"/>
    </source>
</evidence>
<accession>A0A346NR04</accession>
<dbReference type="Proteomes" id="UP000262073">
    <property type="component" value="Chromosome"/>
</dbReference>
<sequence>MHKEHVYIGIGSNQGDSAQIIQSALKAIGQLSETRVLEHSSLYASSPMGPKDQPDFLNAVALLETTLPALSLLHGLQEIEQSHGRVRKEERWGPRTLDLDILLFGNQHIDNRELTIPHYGIAEREFVLVPLFEIAPNMIMPDGKPLAAWVAKCSLEGLRRLRSSNQP</sequence>
<dbReference type="PANTHER" id="PTHR43071:SF1">
    <property type="entry name" value="2-AMINO-4-HYDROXY-6-HYDROXYMETHYLDIHYDROPTERIDINE PYROPHOSPHOKINASE"/>
    <property type="match status" value="1"/>
</dbReference>
<evidence type="ECO:0000256" key="3">
    <source>
        <dbReference type="ARBA" id="ARBA00013253"/>
    </source>
</evidence>
<dbReference type="NCBIfam" id="TIGR01498">
    <property type="entry name" value="folK"/>
    <property type="match status" value="1"/>
</dbReference>
<evidence type="ECO:0000256" key="4">
    <source>
        <dbReference type="ARBA" id="ARBA00016218"/>
    </source>
</evidence>
<dbReference type="GO" id="GO:0005524">
    <property type="term" value="F:ATP binding"/>
    <property type="evidence" value="ECO:0007669"/>
    <property type="project" value="UniProtKB-KW"/>
</dbReference>
<dbReference type="CDD" id="cd00483">
    <property type="entry name" value="HPPK"/>
    <property type="match status" value="1"/>
</dbReference>
<dbReference type="Gene3D" id="3.30.70.560">
    <property type="entry name" value="7,8-Dihydro-6-hydroxymethylpterin-pyrophosphokinase HPPK"/>
    <property type="match status" value="1"/>
</dbReference>
<dbReference type="InterPro" id="IPR035907">
    <property type="entry name" value="Hppk_sf"/>
</dbReference>
<comment type="similarity">
    <text evidence="2">Belongs to the HPPK family.</text>
</comment>
<evidence type="ECO:0000313" key="15">
    <source>
        <dbReference type="Proteomes" id="UP000262073"/>
    </source>
</evidence>
<name>A0A346NR04_9ALTE</name>
<dbReference type="RefSeq" id="WP_108568921.1">
    <property type="nucleotide sequence ID" value="NZ_CP031769.1"/>
</dbReference>
<dbReference type="GO" id="GO:0046654">
    <property type="term" value="P:tetrahydrofolate biosynthetic process"/>
    <property type="evidence" value="ECO:0007669"/>
    <property type="project" value="UniProtKB-UniPathway"/>
</dbReference>
<dbReference type="GO" id="GO:0016301">
    <property type="term" value="F:kinase activity"/>
    <property type="evidence" value="ECO:0007669"/>
    <property type="project" value="UniProtKB-KW"/>
</dbReference>
<dbReference type="PROSITE" id="PS00794">
    <property type="entry name" value="HPPK"/>
    <property type="match status" value="1"/>
</dbReference>
<dbReference type="InterPro" id="IPR000550">
    <property type="entry name" value="Hppk"/>
</dbReference>
<dbReference type="SUPFAM" id="SSF55083">
    <property type="entry name" value="6-hydroxymethyl-7,8-dihydropterin pyrophosphokinase, HPPK"/>
    <property type="match status" value="1"/>
</dbReference>